<name>A0A081RXK5_PHOTE</name>
<feature type="compositionally biased region" description="Polar residues" evidence="1">
    <location>
        <begin position="218"/>
        <end position="230"/>
    </location>
</feature>
<gene>
    <name evidence="2" type="ORF">MEG1DRAFT_01883</name>
</gene>
<dbReference type="InterPro" id="IPR037026">
    <property type="entry name" value="Vgr_OB-fold_dom_sf"/>
</dbReference>
<sequence>MPQSRNEEQISLYDPQVTTGGAMTQEAIIWSLIGRVGTVTICKVIKVKNGGVSPVGYVDILPLVLQVDGAGNTYDNATIYNVPYFRYQGGKSAVILDPKVDDLGFCFTASRDISKVKRVKGSAPPGSKRKYDMSDSLYIGGLLNGAPSQYVHFLDSGIDVVSTGVVNIKGSKIVLDAPVEATSTIQARSDITDNTTSNSQSMAGMRSLYNSHTHHENGQGSNTSPPNQKA</sequence>
<protein>
    <recommendedName>
        <fullName evidence="4">Phage protein Gp138 N-terminal domain-containing protein</fullName>
    </recommendedName>
</protein>
<comment type="caution">
    <text evidence="2">The sequence shown here is derived from an EMBL/GenBank/DDBJ whole genome shotgun (WGS) entry which is preliminary data.</text>
</comment>
<reference evidence="2 3" key="1">
    <citation type="submission" date="2014-03" db="EMBL/GenBank/DDBJ databases">
        <title>Draft Genome of Photorhabdus temperata Meg1.</title>
        <authorList>
            <person name="Hurst S.G.IV."/>
            <person name="Morris K."/>
            <person name="Thomas K."/>
            <person name="Tisa L.S."/>
        </authorList>
    </citation>
    <scope>NUCLEOTIDE SEQUENCE [LARGE SCALE GENOMIC DNA]</scope>
    <source>
        <strain evidence="2 3">Meg1</strain>
    </source>
</reference>
<evidence type="ECO:0000256" key="1">
    <source>
        <dbReference type="SAM" id="MobiDB-lite"/>
    </source>
</evidence>
<dbReference type="Proteomes" id="UP000028002">
    <property type="component" value="Unassembled WGS sequence"/>
</dbReference>
<dbReference type="Gene3D" id="2.40.50.230">
    <property type="entry name" value="Gp5 N-terminal domain"/>
    <property type="match status" value="1"/>
</dbReference>
<dbReference type="EMBL" id="JGVH01000030">
    <property type="protein sequence ID" value="KER03408.1"/>
    <property type="molecule type" value="Genomic_DNA"/>
</dbReference>
<dbReference type="PATRIC" id="fig|1393735.3.peg.1934"/>
<accession>A0A081RXK5</accession>
<evidence type="ECO:0000313" key="2">
    <source>
        <dbReference type="EMBL" id="KER03408.1"/>
    </source>
</evidence>
<organism evidence="2 3">
    <name type="scientific">Photorhabdus temperata subsp. temperata Meg1</name>
    <dbReference type="NCBI Taxonomy" id="1393735"/>
    <lineage>
        <taxon>Bacteria</taxon>
        <taxon>Pseudomonadati</taxon>
        <taxon>Pseudomonadota</taxon>
        <taxon>Gammaproteobacteria</taxon>
        <taxon>Enterobacterales</taxon>
        <taxon>Morganellaceae</taxon>
        <taxon>Photorhabdus</taxon>
    </lineage>
</organism>
<dbReference type="RefSeq" id="WP_036838661.1">
    <property type="nucleotide sequence ID" value="NZ_CAWLUD010000030.1"/>
</dbReference>
<evidence type="ECO:0000313" key="3">
    <source>
        <dbReference type="Proteomes" id="UP000028002"/>
    </source>
</evidence>
<evidence type="ECO:0008006" key="4">
    <source>
        <dbReference type="Google" id="ProtNLM"/>
    </source>
</evidence>
<proteinExistence type="predicted"/>
<dbReference type="AlphaFoldDB" id="A0A081RXK5"/>
<feature type="region of interest" description="Disordered" evidence="1">
    <location>
        <begin position="211"/>
        <end position="230"/>
    </location>
</feature>